<evidence type="ECO:0000256" key="2">
    <source>
        <dbReference type="ARBA" id="ARBA00023235"/>
    </source>
</evidence>
<dbReference type="PIRSF" id="PIRSF016184">
    <property type="entry name" value="PhzC_PhzF"/>
    <property type="match status" value="1"/>
</dbReference>
<keyword evidence="2" id="KW-0413">Isomerase</keyword>
<dbReference type="PANTHER" id="PTHR13774:SF17">
    <property type="entry name" value="PHENAZINE BIOSYNTHESIS-LIKE DOMAIN-CONTAINING PROTEIN"/>
    <property type="match status" value="1"/>
</dbReference>
<accession>A0A9X3U020</accession>
<feature type="active site" evidence="3">
    <location>
        <position position="46"/>
    </location>
</feature>
<comment type="similarity">
    <text evidence="1">Belongs to the PhzF family.</text>
</comment>
<dbReference type="SUPFAM" id="SSF54506">
    <property type="entry name" value="Diaminopimelate epimerase-like"/>
    <property type="match status" value="1"/>
</dbReference>
<evidence type="ECO:0000256" key="3">
    <source>
        <dbReference type="PIRSR" id="PIRSR016184-1"/>
    </source>
</evidence>
<comment type="caution">
    <text evidence="4">The sequence shown here is derived from an EMBL/GenBank/DDBJ whole genome shotgun (WGS) entry which is preliminary data.</text>
</comment>
<evidence type="ECO:0000256" key="1">
    <source>
        <dbReference type="ARBA" id="ARBA00008270"/>
    </source>
</evidence>
<evidence type="ECO:0000313" key="5">
    <source>
        <dbReference type="Proteomes" id="UP001141619"/>
    </source>
</evidence>
<dbReference type="EMBL" id="JANWOI010000004">
    <property type="protein sequence ID" value="MDA5194484.1"/>
    <property type="molecule type" value="Genomic_DNA"/>
</dbReference>
<dbReference type="RefSeq" id="WP_274944189.1">
    <property type="nucleotide sequence ID" value="NZ_JANWOI010000004.1"/>
</dbReference>
<dbReference type="PANTHER" id="PTHR13774">
    <property type="entry name" value="PHENAZINE BIOSYNTHESIS PROTEIN"/>
    <property type="match status" value="1"/>
</dbReference>
<protein>
    <submittedName>
        <fullName evidence="4">PhzF family phenazine biosynthesis protein</fullName>
    </submittedName>
</protein>
<dbReference type="AlphaFoldDB" id="A0A9X3U020"/>
<dbReference type="Proteomes" id="UP001141619">
    <property type="component" value="Unassembled WGS sequence"/>
</dbReference>
<dbReference type="NCBIfam" id="TIGR00654">
    <property type="entry name" value="PhzF_family"/>
    <property type="match status" value="1"/>
</dbReference>
<proteinExistence type="inferred from homology"/>
<dbReference type="InterPro" id="IPR003719">
    <property type="entry name" value="Phenazine_PhzF-like"/>
</dbReference>
<dbReference type="GO" id="GO:0005737">
    <property type="term" value="C:cytoplasm"/>
    <property type="evidence" value="ECO:0007669"/>
    <property type="project" value="TreeGrafter"/>
</dbReference>
<reference evidence="4" key="1">
    <citation type="submission" date="2022-08" db="EMBL/GenBank/DDBJ databases">
        <authorList>
            <person name="Vandamme P."/>
            <person name="Hettiarachchi A."/>
            <person name="Peeters C."/>
            <person name="Cnockaert M."/>
            <person name="Carlier A."/>
        </authorList>
    </citation>
    <scope>NUCLEOTIDE SEQUENCE</scope>
    <source>
        <strain evidence="4">LMG 31809</strain>
    </source>
</reference>
<organism evidence="4 5">
    <name type="scientific">Govanella unica</name>
    <dbReference type="NCBI Taxonomy" id="2975056"/>
    <lineage>
        <taxon>Bacteria</taxon>
        <taxon>Pseudomonadati</taxon>
        <taxon>Pseudomonadota</taxon>
        <taxon>Alphaproteobacteria</taxon>
        <taxon>Emcibacterales</taxon>
        <taxon>Govanellaceae</taxon>
        <taxon>Govanella</taxon>
    </lineage>
</organism>
<evidence type="ECO:0000313" key="4">
    <source>
        <dbReference type="EMBL" id="MDA5194484.1"/>
    </source>
</evidence>
<name>A0A9X3U020_9PROT</name>
<dbReference type="Pfam" id="PF02567">
    <property type="entry name" value="PhzC-PhzF"/>
    <property type="match status" value="1"/>
</dbReference>
<dbReference type="Gene3D" id="3.10.310.10">
    <property type="entry name" value="Diaminopimelate Epimerase, Chain A, domain 1"/>
    <property type="match status" value="2"/>
</dbReference>
<gene>
    <name evidence="4" type="ORF">NYP16_11030</name>
</gene>
<dbReference type="GO" id="GO:0016853">
    <property type="term" value="F:isomerase activity"/>
    <property type="evidence" value="ECO:0007669"/>
    <property type="project" value="UniProtKB-KW"/>
</dbReference>
<keyword evidence="5" id="KW-1185">Reference proteome</keyword>
<reference evidence="4" key="2">
    <citation type="journal article" date="2023" name="Syst. Appl. Microbiol.">
        <title>Govania unica gen. nov., sp. nov., a rare biosphere bacterium that represents a novel family in the class Alphaproteobacteria.</title>
        <authorList>
            <person name="Vandamme P."/>
            <person name="Peeters C."/>
            <person name="Hettiarachchi A."/>
            <person name="Cnockaert M."/>
            <person name="Carlier A."/>
        </authorList>
    </citation>
    <scope>NUCLEOTIDE SEQUENCE</scope>
    <source>
        <strain evidence="4">LMG 31809</strain>
    </source>
</reference>
<sequence length="264" mass="28846">MDSAIYQVDAFADRRFAGNPAAVMPFDAWPGDELLQALAGENNLAETAFFVASPAEDADYDLRWFTPKAEVDLCGHATLASAHILFTELGFTGELVRFQTKSGILTVRREDDRLVMDFPARPPRPALYDEAVATALGIRPRLFVKARDLIAVYEDAADVAALRPDMRALTRSKHFAVVATAPGDGEFDFVSRFFAPAIGVDEDPVTGSAHAELFPYWGQMQKKTEMTARQISARGGTVWGKLIAGGRVEIAGEAVTFFRGRAEV</sequence>